<evidence type="ECO:0000256" key="5">
    <source>
        <dbReference type="ARBA" id="ARBA00023088"/>
    </source>
</evidence>
<feature type="compositionally biased region" description="Polar residues" evidence="6">
    <location>
        <begin position="457"/>
        <end position="470"/>
    </location>
</feature>
<evidence type="ECO:0000259" key="9">
    <source>
        <dbReference type="Pfam" id="PF00746"/>
    </source>
</evidence>
<comment type="caution">
    <text evidence="10">The sequence shown here is derived from an EMBL/GenBank/DDBJ whole genome shotgun (WGS) entry which is preliminary data.</text>
</comment>
<keyword evidence="4 8" id="KW-0732">Signal</keyword>
<feature type="compositionally biased region" description="Polar residues" evidence="6">
    <location>
        <begin position="100"/>
        <end position="109"/>
    </location>
</feature>
<feature type="region of interest" description="Disordered" evidence="6">
    <location>
        <begin position="134"/>
        <end position="187"/>
    </location>
</feature>
<feature type="compositionally biased region" description="Low complexity" evidence="6">
    <location>
        <begin position="110"/>
        <end position="122"/>
    </location>
</feature>
<feature type="chain" id="PRO_5046427956" description="Gram-positive cocci surface proteins LPxTG domain-containing protein" evidence="8">
    <location>
        <begin position="25"/>
        <end position="563"/>
    </location>
</feature>
<feature type="domain" description="Gram-positive cocci surface proteins LPxTG" evidence="9">
    <location>
        <begin position="517"/>
        <end position="554"/>
    </location>
</feature>
<feature type="compositionally biased region" description="Low complexity" evidence="6">
    <location>
        <begin position="471"/>
        <end position="485"/>
    </location>
</feature>
<feature type="signal peptide" evidence="8">
    <location>
        <begin position="1"/>
        <end position="24"/>
    </location>
</feature>
<gene>
    <name evidence="10" type="ORF">NDK43_30940</name>
</gene>
<evidence type="ECO:0000256" key="4">
    <source>
        <dbReference type="ARBA" id="ARBA00022729"/>
    </source>
</evidence>
<keyword evidence="7" id="KW-0812">Transmembrane</keyword>
<evidence type="ECO:0000313" key="10">
    <source>
        <dbReference type="EMBL" id="MCM2535901.1"/>
    </source>
</evidence>
<evidence type="ECO:0000256" key="2">
    <source>
        <dbReference type="ARBA" id="ARBA00022512"/>
    </source>
</evidence>
<keyword evidence="2" id="KW-0134">Cell wall</keyword>
<evidence type="ECO:0000256" key="6">
    <source>
        <dbReference type="SAM" id="MobiDB-lite"/>
    </source>
</evidence>
<feature type="compositionally biased region" description="Gly residues" evidence="6">
    <location>
        <begin position="420"/>
        <end position="434"/>
    </location>
</feature>
<dbReference type="Proteomes" id="UP001523262">
    <property type="component" value="Unassembled WGS sequence"/>
</dbReference>
<evidence type="ECO:0000256" key="7">
    <source>
        <dbReference type="SAM" id="Phobius"/>
    </source>
</evidence>
<protein>
    <recommendedName>
        <fullName evidence="9">Gram-positive cocci surface proteins LPxTG domain-containing protein</fullName>
    </recommendedName>
</protein>
<proteinExistence type="predicted"/>
<organism evidence="10 11">
    <name type="scientific">Neobacillus pocheonensis</name>
    <dbReference type="NCBI Taxonomy" id="363869"/>
    <lineage>
        <taxon>Bacteria</taxon>
        <taxon>Bacillati</taxon>
        <taxon>Bacillota</taxon>
        <taxon>Bacilli</taxon>
        <taxon>Bacillales</taxon>
        <taxon>Bacillaceae</taxon>
        <taxon>Neobacillus</taxon>
    </lineage>
</organism>
<keyword evidence="7" id="KW-0472">Membrane</keyword>
<name>A0ABT0WHW2_9BACI</name>
<dbReference type="EMBL" id="JAMQCR010000003">
    <property type="protein sequence ID" value="MCM2535901.1"/>
    <property type="molecule type" value="Genomic_DNA"/>
</dbReference>
<feature type="compositionally biased region" description="Low complexity" evidence="6">
    <location>
        <begin position="409"/>
        <end position="419"/>
    </location>
</feature>
<reference evidence="10 11" key="1">
    <citation type="submission" date="2022-06" db="EMBL/GenBank/DDBJ databases">
        <authorList>
            <person name="Jeon C.O."/>
        </authorList>
    </citation>
    <scope>NUCLEOTIDE SEQUENCE [LARGE SCALE GENOMIC DNA]</scope>
    <source>
        <strain evidence="10 11">KCTC 13943</strain>
    </source>
</reference>
<feature type="region of interest" description="Disordered" evidence="6">
    <location>
        <begin position="48"/>
        <end position="82"/>
    </location>
</feature>
<dbReference type="InterPro" id="IPR019931">
    <property type="entry name" value="LPXTG_anchor"/>
</dbReference>
<dbReference type="Pfam" id="PF00746">
    <property type="entry name" value="Gram_pos_anchor"/>
    <property type="match status" value="1"/>
</dbReference>
<evidence type="ECO:0000256" key="1">
    <source>
        <dbReference type="ARBA" id="ARBA00004168"/>
    </source>
</evidence>
<evidence type="ECO:0000256" key="8">
    <source>
        <dbReference type="SAM" id="SignalP"/>
    </source>
</evidence>
<sequence length="563" mass="60130">MLKKVAISSLLLSVPTVGTHIAFADTLVPNGSSVENLVQAEARTQVNHSTDTQQAVNNNNGNANGSTLSQPLPPTNPNSSFVLLNQNVSSEKQWTDYGLKSNQDQSTDATVTQTQNTTGNPTVVQNQQANVTKNQHQNGTNSTADQNQNVSVPGLNLTQGEVTSVQAGQEQTASSPKKEKVEQSQGTTLASNQVQKIALSSVEISIQSQGTVVSTKQKQTAEAKEQSSILQGESVGIKNAQSEKLRNVKQKQETKIKEVQTQEMMTSGSASMKQIQSVKVKTNMIDTLKGISLKGIKETSINSINLIKNSVNTIVNVVQEIIVNNKLVDVNAQHYTVEQNKPLKTQQVYDQKHAWGTLKVVNTVFVGFNKQLQSLEVKMQSFLCLDFLGNSSSSQKKHKKDCNKPTPPHHGGTTVPPVHTGGGTTKGPGCGDQGGKPVTPPSTGNGGTPVTPPAGNEGTTKGSDGSQGSIPVTPVSVKTTPAKPTVTTVSETKHVTTEQEAKPTVTTKVQDVQNPASSKKVNYLPITATDNYDYLLFGSLLVVAGMVLFFTRKNISCRKKGRT</sequence>
<comment type="subcellular location">
    <subcellularLocation>
        <location evidence="1">Secreted</location>
        <location evidence="1">Cell wall</location>
        <topology evidence="1">Peptidoglycan-anchor</topology>
    </subcellularLocation>
</comment>
<feature type="transmembrane region" description="Helical" evidence="7">
    <location>
        <begin position="534"/>
        <end position="551"/>
    </location>
</feature>
<evidence type="ECO:0000256" key="3">
    <source>
        <dbReference type="ARBA" id="ARBA00022525"/>
    </source>
</evidence>
<feature type="compositionally biased region" description="Polar residues" evidence="6">
    <location>
        <begin position="134"/>
        <end position="175"/>
    </location>
</feature>
<evidence type="ECO:0000313" key="11">
    <source>
        <dbReference type="Proteomes" id="UP001523262"/>
    </source>
</evidence>
<keyword evidence="7" id="KW-1133">Transmembrane helix</keyword>
<accession>A0ABT0WHW2</accession>
<feature type="region of interest" description="Disordered" evidence="6">
    <location>
        <begin position="100"/>
        <end position="122"/>
    </location>
</feature>
<keyword evidence="11" id="KW-1185">Reference proteome</keyword>
<keyword evidence="3" id="KW-0964">Secreted</keyword>
<keyword evidence="5" id="KW-0572">Peptidoglycan-anchor</keyword>
<feature type="region of interest" description="Disordered" evidence="6">
    <location>
        <begin position="391"/>
        <end position="485"/>
    </location>
</feature>